<evidence type="ECO:0000313" key="1">
    <source>
        <dbReference type="EMBL" id="KAI9899398.1"/>
    </source>
</evidence>
<evidence type="ECO:0000313" key="2">
    <source>
        <dbReference type="Proteomes" id="UP001163324"/>
    </source>
</evidence>
<keyword evidence="2" id="KW-1185">Reference proteome</keyword>
<dbReference type="Proteomes" id="UP001163324">
    <property type="component" value="Chromosome 5"/>
</dbReference>
<proteinExistence type="predicted"/>
<sequence>MVCGRCCVNFNFSDDDGDEYEDSDDSDGLEDSAVVGVGAHMEMVPVGPVVGPFPATAPSARSSPPRGSVRVVPAEFRSPGVPADIFRLETALQSPGKRYVRIGNRRQFLVLTDGACVNNGLAILFWHVRRCFNGAADAAAKAAAREPEAPATWADYRSIDFGRSVCMVT</sequence>
<protein>
    <submittedName>
        <fullName evidence="1">Uncharacterized protein</fullName>
    </submittedName>
</protein>
<name>A0ACC0UZ29_9HYPO</name>
<dbReference type="EMBL" id="CM047944">
    <property type="protein sequence ID" value="KAI9899398.1"/>
    <property type="molecule type" value="Genomic_DNA"/>
</dbReference>
<comment type="caution">
    <text evidence="1">The sequence shown here is derived from an EMBL/GenBank/DDBJ whole genome shotgun (WGS) entry which is preliminary data.</text>
</comment>
<reference evidence="1" key="1">
    <citation type="submission" date="2022-10" db="EMBL/GenBank/DDBJ databases">
        <title>Complete Genome of Trichothecium roseum strain YXFP-22015, a Plant Pathogen Isolated from Citrus.</title>
        <authorList>
            <person name="Wang Y."/>
            <person name="Zhu L."/>
        </authorList>
    </citation>
    <scope>NUCLEOTIDE SEQUENCE</scope>
    <source>
        <strain evidence="1">YXFP-22015</strain>
    </source>
</reference>
<gene>
    <name evidence="1" type="ORF">N3K66_005859</name>
</gene>
<organism evidence="1 2">
    <name type="scientific">Trichothecium roseum</name>
    <dbReference type="NCBI Taxonomy" id="47278"/>
    <lineage>
        <taxon>Eukaryota</taxon>
        <taxon>Fungi</taxon>
        <taxon>Dikarya</taxon>
        <taxon>Ascomycota</taxon>
        <taxon>Pezizomycotina</taxon>
        <taxon>Sordariomycetes</taxon>
        <taxon>Hypocreomycetidae</taxon>
        <taxon>Hypocreales</taxon>
        <taxon>Hypocreales incertae sedis</taxon>
        <taxon>Trichothecium</taxon>
    </lineage>
</organism>
<accession>A0ACC0UZ29</accession>